<evidence type="ECO:0000313" key="5">
    <source>
        <dbReference type="EMBL" id="KXO01310.1"/>
    </source>
</evidence>
<evidence type="ECO:0008006" key="7">
    <source>
        <dbReference type="Google" id="ProtNLM"/>
    </source>
</evidence>
<dbReference type="Pfam" id="PF18962">
    <property type="entry name" value="Por_Secre_tail"/>
    <property type="match status" value="1"/>
</dbReference>
<dbReference type="NCBIfam" id="TIGR04183">
    <property type="entry name" value="Por_Secre_tail"/>
    <property type="match status" value="1"/>
</dbReference>
<proteinExistence type="predicted"/>
<dbReference type="InterPro" id="IPR026444">
    <property type="entry name" value="Secre_tail"/>
</dbReference>
<accession>A0A137RM94</accession>
<keyword evidence="6" id="KW-1185">Reference proteome</keyword>
<protein>
    <recommendedName>
        <fullName evidence="7">DUF4397 domain-containing protein</fullName>
    </recommendedName>
</protein>
<dbReference type="EMBL" id="JRWG01000001">
    <property type="protein sequence ID" value="KXO01310.1"/>
    <property type="molecule type" value="Genomic_DNA"/>
</dbReference>
<sequence length="334" mass="34918">MKKVLLIFAIVLFTGNSFAQTARVQVIHNSADAAAAEVDVYINSDLALDDFAFRTATPFLDLPAGVEINIGIAPGNSTGVGDVLLTIPVTLTANEKYIVVADGIVSSTGYSPAPPLSLQVFPMAREMASDPANVDVLVHHGSTDAPTVDVVETGLGAGTVVDNISYTEFQGYLELPTADYVLDITDETGTVTVARYQAPLATLGLDGAALTVLASGFLDPSQNSNGPAFGLYVASPAGGALLALPSVPLSVNEFDSTQFAIFPNPATERININAARIDLSQYSVTITDMLGRVVSSGAINIDNTIDVNYLSEGVYNLTILDGNSVVVSKKFVKN</sequence>
<evidence type="ECO:0000256" key="1">
    <source>
        <dbReference type="ARBA" id="ARBA00022729"/>
    </source>
</evidence>
<comment type="caution">
    <text evidence="5">The sequence shown here is derived from an EMBL/GenBank/DDBJ whole genome shotgun (WGS) entry which is preliminary data.</text>
</comment>
<dbReference type="Pfam" id="PF14344">
    <property type="entry name" value="DUF4397"/>
    <property type="match status" value="2"/>
</dbReference>
<dbReference type="OrthoDB" id="951108at2"/>
<feature type="domain" description="DUF4397" evidence="3">
    <location>
        <begin position="22"/>
        <end position="105"/>
    </location>
</feature>
<evidence type="ECO:0000313" key="6">
    <source>
        <dbReference type="Proteomes" id="UP000070138"/>
    </source>
</evidence>
<name>A0A137RM94_9FLAO</name>
<dbReference type="Proteomes" id="UP000070138">
    <property type="component" value="Unassembled WGS sequence"/>
</dbReference>
<dbReference type="RefSeq" id="WP_062619541.1">
    <property type="nucleotide sequence ID" value="NZ_JRWG01000001.1"/>
</dbReference>
<reference evidence="6" key="1">
    <citation type="submission" date="2014-10" db="EMBL/GenBank/DDBJ databases">
        <title>Genome sequencing of Vitellibacter sp. D-24.</title>
        <authorList>
            <person name="Thevarajoo S."/>
            <person name="Selvaratnam C."/>
            <person name="Goh K.M."/>
            <person name="Chong C.S."/>
        </authorList>
    </citation>
    <scope>NUCLEOTIDE SEQUENCE [LARGE SCALE GENOMIC DNA]</scope>
    <source>
        <strain evidence="6">D-24</strain>
    </source>
</reference>
<organism evidence="5 6">
    <name type="scientific">Aequorivita aquimaris</name>
    <dbReference type="NCBI Taxonomy" id="1548749"/>
    <lineage>
        <taxon>Bacteria</taxon>
        <taxon>Pseudomonadati</taxon>
        <taxon>Bacteroidota</taxon>
        <taxon>Flavobacteriia</taxon>
        <taxon>Flavobacteriales</taxon>
        <taxon>Flavobacteriaceae</taxon>
        <taxon>Aequorivita</taxon>
    </lineage>
</organism>
<dbReference type="PATRIC" id="fig|1548749.3.peg.494"/>
<dbReference type="STRING" id="1548749.LS48_02295"/>
<evidence type="ECO:0000259" key="3">
    <source>
        <dbReference type="Pfam" id="PF14344"/>
    </source>
</evidence>
<gene>
    <name evidence="5" type="ORF">LS48_02295</name>
</gene>
<dbReference type="AlphaFoldDB" id="A0A137RM94"/>
<reference evidence="5 6" key="2">
    <citation type="journal article" date="2016" name="Int. J. Syst. Evol. Microbiol.">
        <title>Vitellibacter aquimaris sp. nov., a marine bacterium isolated from seawater.</title>
        <authorList>
            <person name="Thevarajoo S."/>
            <person name="Selvaratnam C."/>
            <person name="Goh K.M."/>
            <person name="Hong K.W."/>
            <person name="Chan X.Y."/>
            <person name="Chan K.G."/>
            <person name="Chong C.S."/>
        </authorList>
    </citation>
    <scope>NUCLEOTIDE SEQUENCE [LARGE SCALE GENOMIC DNA]</scope>
    <source>
        <strain evidence="5 6">D-24</strain>
    </source>
</reference>
<feature type="signal peptide" evidence="2">
    <location>
        <begin position="1"/>
        <end position="19"/>
    </location>
</feature>
<keyword evidence="1 2" id="KW-0732">Signal</keyword>
<dbReference type="InterPro" id="IPR025510">
    <property type="entry name" value="DUF4397"/>
</dbReference>
<feature type="domain" description="DUF4397" evidence="3">
    <location>
        <begin position="136"/>
        <end position="216"/>
    </location>
</feature>
<feature type="chain" id="PRO_5007479897" description="DUF4397 domain-containing protein" evidence="2">
    <location>
        <begin position="20"/>
        <end position="334"/>
    </location>
</feature>
<evidence type="ECO:0000259" key="4">
    <source>
        <dbReference type="Pfam" id="PF18962"/>
    </source>
</evidence>
<evidence type="ECO:0000256" key="2">
    <source>
        <dbReference type="SAM" id="SignalP"/>
    </source>
</evidence>
<feature type="domain" description="Secretion system C-terminal sorting" evidence="4">
    <location>
        <begin position="261"/>
        <end position="331"/>
    </location>
</feature>